<feature type="transmembrane region" description="Helical" evidence="1">
    <location>
        <begin position="240"/>
        <end position="258"/>
    </location>
</feature>
<keyword evidence="1" id="KW-0472">Membrane</keyword>
<sequence>MGQQYSHPKPGAKLQVIGAGLSRTGTASFSKALEILLDGPVYHGGTQSTLGPEAEIKTWIKVLNQWPPKDEATRRANLDLIKSRTDGFVAITDSPGCGLVSELMTLYPDAKVICTVRDADAWQRSMEAVGNAATQWFLRFVLFPLPTMRFFVDYIDALRRQWLIMYGEREPVTSKVYHQQIAWLKENVPQDRLFFVEVKEGWEPLCRALDLPVPKDVPFPRINDSQAIESFAKWQVNRGLMRWLGIFTVIGASAWAVLR</sequence>
<evidence type="ECO:0000256" key="1">
    <source>
        <dbReference type="SAM" id="Phobius"/>
    </source>
</evidence>
<evidence type="ECO:0000313" key="2">
    <source>
        <dbReference type="EMBL" id="KAH7253009.1"/>
    </source>
</evidence>
<name>A0A9P9H889_FUSSL</name>
<evidence type="ECO:0000313" key="3">
    <source>
        <dbReference type="Proteomes" id="UP000736672"/>
    </source>
</evidence>
<reference evidence="2" key="1">
    <citation type="journal article" date="2021" name="Nat. Commun.">
        <title>Genetic determinants of endophytism in the Arabidopsis root mycobiome.</title>
        <authorList>
            <person name="Mesny F."/>
            <person name="Miyauchi S."/>
            <person name="Thiergart T."/>
            <person name="Pickel B."/>
            <person name="Atanasova L."/>
            <person name="Karlsson M."/>
            <person name="Huettel B."/>
            <person name="Barry K.W."/>
            <person name="Haridas S."/>
            <person name="Chen C."/>
            <person name="Bauer D."/>
            <person name="Andreopoulos W."/>
            <person name="Pangilinan J."/>
            <person name="LaButti K."/>
            <person name="Riley R."/>
            <person name="Lipzen A."/>
            <person name="Clum A."/>
            <person name="Drula E."/>
            <person name="Henrissat B."/>
            <person name="Kohler A."/>
            <person name="Grigoriev I.V."/>
            <person name="Martin F.M."/>
            <person name="Hacquard S."/>
        </authorList>
    </citation>
    <scope>NUCLEOTIDE SEQUENCE</scope>
    <source>
        <strain evidence="2">FSSC 5 MPI-SDFR-AT-0091</strain>
    </source>
</reference>
<dbReference type="PANTHER" id="PTHR36978">
    <property type="entry name" value="P-LOOP CONTAINING NUCLEOTIDE TRIPHOSPHATE HYDROLASE"/>
    <property type="match status" value="1"/>
</dbReference>
<dbReference type="AlphaFoldDB" id="A0A9P9H889"/>
<protein>
    <submittedName>
        <fullName evidence="2">P-loop containing nucleoside triphosphate hydrolase protein</fullName>
    </submittedName>
</protein>
<keyword evidence="1" id="KW-0812">Transmembrane</keyword>
<comment type="caution">
    <text evidence="2">The sequence shown here is derived from an EMBL/GenBank/DDBJ whole genome shotgun (WGS) entry which is preliminary data.</text>
</comment>
<dbReference type="OrthoDB" id="408152at2759"/>
<dbReference type="GO" id="GO:0016787">
    <property type="term" value="F:hydrolase activity"/>
    <property type="evidence" value="ECO:0007669"/>
    <property type="project" value="UniProtKB-KW"/>
</dbReference>
<dbReference type="Pfam" id="PF17784">
    <property type="entry name" value="Sulfotransfer_4"/>
    <property type="match status" value="1"/>
</dbReference>
<accession>A0A9P9H889</accession>
<organism evidence="2 3">
    <name type="scientific">Fusarium solani</name>
    <name type="common">Filamentous fungus</name>
    <dbReference type="NCBI Taxonomy" id="169388"/>
    <lineage>
        <taxon>Eukaryota</taxon>
        <taxon>Fungi</taxon>
        <taxon>Dikarya</taxon>
        <taxon>Ascomycota</taxon>
        <taxon>Pezizomycotina</taxon>
        <taxon>Sordariomycetes</taxon>
        <taxon>Hypocreomycetidae</taxon>
        <taxon>Hypocreales</taxon>
        <taxon>Nectriaceae</taxon>
        <taxon>Fusarium</taxon>
        <taxon>Fusarium solani species complex</taxon>
    </lineage>
</organism>
<dbReference type="Gene3D" id="3.40.50.300">
    <property type="entry name" value="P-loop containing nucleotide triphosphate hydrolases"/>
    <property type="match status" value="1"/>
</dbReference>
<dbReference type="PANTHER" id="PTHR36978:SF3">
    <property type="entry name" value="P-LOOP CONTAINING NUCLEOSIDE TRIPHOSPHATE HYDROLASE PROTEIN"/>
    <property type="match status" value="1"/>
</dbReference>
<dbReference type="InterPro" id="IPR040632">
    <property type="entry name" value="Sulfotransfer_4"/>
</dbReference>
<keyword evidence="1" id="KW-1133">Transmembrane helix</keyword>
<keyword evidence="2" id="KW-0378">Hydrolase</keyword>
<proteinExistence type="predicted"/>
<dbReference type="Proteomes" id="UP000736672">
    <property type="component" value="Unassembled WGS sequence"/>
</dbReference>
<gene>
    <name evidence="2" type="ORF">B0J15DRAFT_37353</name>
</gene>
<dbReference type="EMBL" id="JAGTJS010000011">
    <property type="protein sequence ID" value="KAH7253009.1"/>
    <property type="molecule type" value="Genomic_DNA"/>
</dbReference>
<dbReference type="SUPFAM" id="SSF52540">
    <property type="entry name" value="P-loop containing nucleoside triphosphate hydrolases"/>
    <property type="match status" value="1"/>
</dbReference>
<keyword evidence="3" id="KW-1185">Reference proteome</keyword>
<dbReference type="InterPro" id="IPR027417">
    <property type="entry name" value="P-loop_NTPase"/>
</dbReference>